<evidence type="ECO:0008006" key="5">
    <source>
        <dbReference type="Google" id="ProtNLM"/>
    </source>
</evidence>
<evidence type="ECO:0000313" key="4">
    <source>
        <dbReference type="Proteomes" id="UP000264800"/>
    </source>
</evidence>
<keyword evidence="4" id="KW-1185">Reference proteome</keyword>
<dbReference type="PANTHER" id="PTHR11039">
    <property type="entry name" value="NEBULIN"/>
    <property type="match status" value="1"/>
</dbReference>
<dbReference type="Pfam" id="PF00880">
    <property type="entry name" value="Nebulin"/>
    <property type="match status" value="12"/>
</dbReference>
<dbReference type="STRING" id="37003.ENSKMAP00000010738"/>
<keyword evidence="2" id="KW-0009">Actin-binding</keyword>
<evidence type="ECO:0000256" key="2">
    <source>
        <dbReference type="ARBA" id="ARBA00023203"/>
    </source>
</evidence>
<evidence type="ECO:0000313" key="3">
    <source>
        <dbReference type="Ensembl" id="ENSKMAP00000010738.1"/>
    </source>
</evidence>
<dbReference type="InterPro" id="IPR013998">
    <property type="entry name" value="Nebulin-like"/>
</dbReference>
<sequence length="1268" mass="145020">MSSQKLYKSGLVEMANKGYNLKADAIPILAYKYKLAYEKARGHHVGFRSLQDDPLLVHYMQVAKIQSDKLYKQDYHKAKLKYHSPVDMWSVVHAKQASTIQTMIGYKQIQHTNLLLPDAMNLELARNMQFIASDVCRKCYSSFFKGFYVLKLYRNKIPKDDFVCLFTQKMYKQANEEAKKKGYDMRNDAISIKAAKASRDIASDYKYKTGYRKQVGHHIGARCVQDDPLLVLALNSAKIASDALYKKDFNKSKTKFHLPVDMLILELAKKNQIQVNDFNYRTHLHQWTCLPDSNDVVQARHAYDLQSDAVYKEDLRLMQGIGWVPIGSLDVEKAKKAAEILCEKTYRQHPSNFRFKCTTEDMPVVLAKANAQIMNKVCFQKYSNLHILYFYLQKAYTEAWDNEKTKIHVMPDAMDVLLAKANCYNYSLYKYKTGYRKQVGHHIGARCVQDDPLLVLALNSAKIASDALYKKDFNKSKTKFHLPVDMLNLELAKKCQIQVNDFNYRTHLHNWTCLPDSNDVVQARTAYDLQSDAVYKADLKWLQGLGWVPIGSLEVEKAKKAAEILTDRNYRQHPSTIHFTSPIDKTLVNTSFFALQRLYTEAWENEKTKLHVMPDTPEIMLSQQNAINMSKETISKGYFLPPDSVSVKAAKASRDIVSDYKYKTGYRKQVGHHIGARCVQEDPLIMLALNSAKIASDVLYKKDFNKSKTKFHLPVDMLNLELAKKCQIQVNDFNYRTHLHQWTCLPDSNDVVQARKAYDLQSDVSLSDMDEVVGVGWIPIGSLDVVKAKNAAKILSDRLYRQKPDTLKYKTDMTAMPMVLAKTNADIINKVKSCKVSFCTLANLEAVEKMFRKGYNMKPDAVSVIAAKHGRDIISDTGYRKQLGHHIGALSVQDDPLIVLALHSAKIASDVLYKKDFNKSKTKFHLPVDMLNLELAKKCQIQVNDFNYRTHLHNWTCLPDSNDVVQARKAYDLQSDAVYKADMEWIKGTGWVPIGSLDVEKAKKAAEILTDRTYREHPSKFKFTASTTDMPYALAQANAQIMNKVSKKYYREGFVNTINKGYFLPKDAVSVLAAKHSRDIVSDYKYKAGFRKQCGHHIGALSVNDDPLIMLAAHVAKVFSNNIYKSEFNKTKTKYHLPVDMLTIELAKKCQQQVNDVNYRTHLHQWTCLPDSNDVVQARKIYDLQSDAVYKADLEWLRGCGWSPQDCVDVVKVKHAQTVLNERLYRQHPSTVKFTSVVDLPAIVLSKQNSDILSDVSINVLPQMFFFE</sequence>
<dbReference type="Proteomes" id="UP000264800">
    <property type="component" value="Unplaced"/>
</dbReference>
<dbReference type="GO" id="GO:0030018">
    <property type="term" value="C:Z disc"/>
    <property type="evidence" value="ECO:0007669"/>
    <property type="project" value="InterPro"/>
</dbReference>
<reference evidence="3" key="1">
    <citation type="submission" date="2025-08" db="UniProtKB">
        <authorList>
            <consortium name="Ensembl"/>
        </authorList>
    </citation>
    <scope>IDENTIFICATION</scope>
</reference>
<proteinExistence type="predicted"/>
<dbReference type="SMART" id="SM00227">
    <property type="entry name" value="NEBU"/>
    <property type="match status" value="31"/>
</dbReference>
<reference evidence="3" key="2">
    <citation type="submission" date="2025-09" db="UniProtKB">
        <authorList>
            <consortium name="Ensembl"/>
        </authorList>
    </citation>
    <scope>IDENTIFICATION</scope>
</reference>
<evidence type="ECO:0000256" key="1">
    <source>
        <dbReference type="ARBA" id="ARBA00022737"/>
    </source>
</evidence>
<dbReference type="AlphaFoldDB" id="A0A3Q3A360"/>
<dbReference type="PRINTS" id="PR00510">
    <property type="entry name" value="NEBULIN"/>
</dbReference>
<dbReference type="InterPro" id="IPR000900">
    <property type="entry name" value="Nebulin_repeat"/>
</dbReference>
<dbReference type="PROSITE" id="PS51216">
    <property type="entry name" value="NEBULIN"/>
    <property type="match status" value="13"/>
</dbReference>
<dbReference type="Ensembl" id="ENSKMAT00000010900.1">
    <property type="protein sequence ID" value="ENSKMAP00000010738.1"/>
    <property type="gene ID" value="ENSKMAG00000007677.1"/>
</dbReference>
<organism evidence="3 4">
    <name type="scientific">Kryptolebias marmoratus</name>
    <name type="common">Mangrove killifish</name>
    <name type="synonym">Rivulus marmoratus</name>
    <dbReference type="NCBI Taxonomy" id="37003"/>
    <lineage>
        <taxon>Eukaryota</taxon>
        <taxon>Metazoa</taxon>
        <taxon>Chordata</taxon>
        <taxon>Craniata</taxon>
        <taxon>Vertebrata</taxon>
        <taxon>Euteleostomi</taxon>
        <taxon>Actinopterygii</taxon>
        <taxon>Neopterygii</taxon>
        <taxon>Teleostei</taxon>
        <taxon>Neoteleostei</taxon>
        <taxon>Acanthomorphata</taxon>
        <taxon>Ovalentaria</taxon>
        <taxon>Atherinomorphae</taxon>
        <taxon>Cyprinodontiformes</taxon>
        <taxon>Rivulidae</taxon>
        <taxon>Kryptolebias</taxon>
    </lineage>
</organism>
<keyword evidence="1" id="KW-0677">Repeat</keyword>
<dbReference type="GO" id="GO:0051015">
    <property type="term" value="F:actin filament binding"/>
    <property type="evidence" value="ECO:0007669"/>
    <property type="project" value="InterPro"/>
</dbReference>
<dbReference type="GeneTree" id="ENSGT00940000154533"/>
<dbReference type="GO" id="GO:0071691">
    <property type="term" value="P:cardiac muscle thin filament assembly"/>
    <property type="evidence" value="ECO:0007669"/>
    <property type="project" value="TreeGrafter"/>
</dbReference>
<dbReference type="InterPro" id="IPR055297">
    <property type="entry name" value="NEBU/NEBL"/>
</dbReference>
<protein>
    <recommendedName>
        <fullName evidence="5">SH3 domain-containing protein</fullName>
    </recommendedName>
</protein>
<dbReference type="PANTHER" id="PTHR11039:SF37">
    <property type="entry name" value="NEBULIN"/>
    <property type="match status" value="1"/>
</dbReference>
<name>A0A3Q3A360_KRYMA</name>
<accession>A0A3Q3A360</accession>